<dbReference type="Gene3D" id="3.30.70.60">
    <property type="match status" value="1"/>
</dbReference>
<organism evidence="3">
    <name type="scientific">candidate division WOR-3 bacterium</name>
    <dbReference type="NCBI Taxonomy" id="2052148"/>
    <lineage>
        <taxon>Bacteria</taxon>
        <taxon>Bacteria division WOR-3</taxon>
    </lineage>
</organism>
<name>A0A7C3UQG0_UNCW3</name>
<dbReference type="InterPro" id="IPR014717">
    <property type="entry name" value="Transl_elong_EF1B/ribsomal_bS6"/>
</dbReference>
<dbReference type="GO" id="GO:0043683">
    <property type="term" value="P:type IV pilus assembly"/>
    <property type="evidence" value="ECO:0007669"/>
    <property type="project" value="InterPro"/>
</dbReference>
<keyword evidence="1" id="KW-0175">Coiled coil</keyword>
<dbReference type="AlphaFoldDB" id="A0A7C3UQG0"/>
<dbReference type="Pfam" id="PF04350">
    <property type="entry name" value="PilO"/>
    <property type="match status" value="1"/>
</dbReference>
<proteinExistence type="predicted"/>
<keyword evidence="2" id="KW-0472">Membrane</keyword>
<evidence type="ECO:0000256" key="1">
    <source>
        <dbReference type="SAM" id="Coils"/>
    </source>
</evidence>
<accession>A0A7C3UQG0</accession>
<gene>
    <name evidence="3" type="ORF">ENX07_07770</name>
</gene>
<dbReference type="GO" id="GO:0043107">
    <property type="term" value="P:type IV pilus-dependent motility"/>
    <property type="evidence" value="ECO:0007669"/>
    <property type="project" value="InterPro"/>
</dbReference>
<evidence type="ECO:0008006" key="4">
    <source>
        <dbReference type="Google" id="ProtNLM"/>
    </source>
</evidence>
<comment type="caution">
    <text evidence="3">The sequence shown here is derived from an EMBL/GenBank/DDBJ whole genome shotgun (WGS) entry which is preliminary data.</text>
</comment>
<reference evidence="3" key="1">
    <citation type="journal article" date="2020" name="mSystems">
        <title>Genome- and Community-Level Interaction Insights into Carbon Utilization and Element Cycling Functions of Hydrothermarchaeota in Hydrothermal Sediment.</title>
        <authorList>
            <person name="Zhou Z."/>
            <person name="Liu Y."/>
            <person name="Xu W."/>
            <person name="Pan J."/>
            <person name="Luo Z.H."/>
            <person name="Li M."/>
        </authorList>
    </citation>
    <scope>NUCLEOTIDE SEQUENCE [LARGE SCALE GENOMIC DNA]</scope>
    <source>
        <strain evidence="3">SpSt-906</strain>
    </source>
</reference>
<dbReference type="EMBL" id="DTMQ01000047">
    <property type="protein sequence ID" value="HGE99945.1"/>
    <property type="molecule type" value="Genomic_DNA"/>
</dbReference>
<evidence type="ECO:0000256" key="2">
    <source>
        <dbReference type="SAM" id="Phobius"/>
    </source>
</evidence>
<feature type="transmembrane region" description="Helical" evidence="2">
    <location>
        <begin position="7"/>
        <end position="28"/>
    </location>
</feature>
<feature type="coiled-coil region" evidence="1">
    <location>
        <begin position="35"/>
        <end position="79"/>
    </location>
</feature>
<keyword evidence="2" id="KW-0812">Transmembrane</keyword>
<sequence>MSIKERGVLLIGIIIIVLIFLLFVFFLYRPRIAARMQVNAKIREAQKRISEIRALAREIERLRLKIEELEEENRAFMAKVAPRSATLNLAKTLANEAKRYNVRFVGVRPPGLDTLLTQETPEVPIRPLPLEVTCQGKYLDIGHFIESLANFPFYVKVYELEMTSKPELRPEIEAKLLINIYTSSLVERGEM</sequence>
<protein>
    <recommendedName>
        <fullName evidence="4">Type 4a pilus biogenesis protein PilO</fullName>
    </recommendedName>
</protein>
<evidence type="ECO:0000313" key="3">
    <source>
        <dbReference type="EMBL" id="HGE99945.1"/>
    </source>
</evidence>
<keyword evidence="2" id="KW-1133">Transmembrane helix</keyword>
<dbReference type="InterPro" id="IPR007445">
    <property type="entry name" value="PilO"/>
</dbReference>